<keyword evidence="2" id="KW-1185">Reference proteome</keyword>
<evidence type="ECO:0000313" key="1">
    <source>
        <dbReference type="EMBL" id="TBU51659.1"/>
    </source>
</evidence>
<protein>
    <submittedName>
        <fullName evidence="1">Uncharacterized protein</fullName>
    </submittedName>
</protein>
<gene>
    <name evidence="1" type="ORF">BD310DRAFT_325257</name>
</gene>
<evidence type="ECO:0000313" key="2">
    <source>
        <dbReference type="Proteomes" id="UP000292082"/>
    </source>
</evidence>
<name>A0A4Q9PAF0_9APHY</name>
<dbReference type="AlphaFoldDB" id="A0A4Q9PAF0"/>
<organism evidence="1 2">
    <name type="scientific">Dichomitus squalens</name>
    <dbReference type="NCBI Taxonomy" id="114155"/>
    <lineage>
        <taxon>Eukaryota</taxon>
        <taxon>Fungi</taxon>
        <taxon>Dikarya</taxon>
        <taxon>Basidiomycota</taxon>
        <taxon>Agaricomycotina</taxon>
        <taxon>Agaricomycetes</taxon>
        <taxon>Polyporales</taxon>
        <taxon>Polyporaceae</taxon>
        <taxon>Dichomitus</taxon>
    </lineage>
</organism>
<proteinExistence type="predicted"/>
<sequence length="205" mass="22774">MVPASSTRVAATCVKSPKERLRIHGEWAEWSARAQASTASAVSRPGDNRRLEESGPWLARRRTRRGRVAAGWQAERVGCRRWPLQDCAIRRDRESSAGTDMTSGRHTAAEAPWVLDGTDRVRLWSLFCHSISSVPKLNTLSPLPRPRRHTLLARRSSSVADRPTHWHLPPAVCTGLGLVFTSFLLDFSVRACVPDKVFSGAQVLC</sequence>
<dbReference type="Proteomes" id="UP000292082">
    <property type="component" value="Unassembled WGS sequence"/>
</dbReference>
<reference evidence="1 2" key="1">
    <citation type="submission" date="2019-01" db="EMBL/GenBank/DDBJ databases">
        <title>Draft genome sequences of three monokaryotic isolates of the white-rot basidiomycete fungus Dichomitus squalens.</title>
        <authorList>
            <consortium name="DOE Joint Genome Institute"/>
            <person name="Lopez S.C."/>
            <person name="Andreopoulos B."/>
            <person name="Pangilinan J."/>
            <person name="Lipzen A."/>
            <person name="Riley R."/>
            <person name="Ahrendt S."/>
            <person name="Ng V."/>
            <person name="Barry K."/>
            <person name="Daum C."/>
            <person name="Grigoriev I.V."/>
            <person name="Hilden K.S."/>
            <person name="Makela M.R."/>
            <person name="de Vries R.P."/>
        </authorList>
    </citation>
    <scope>NUCLEOTIDE SEQUENCE [LARGE SCALE GENOMIC DNA]</scope>
    <source>
        <strain evidence="1 2">CBS 464.89</strain>
    </source>
</reference>
<dbReference type="EMBL" id="ML145295">
    <property type="protein sequence ID" value="TBU51659.1"/>
    <property type="molecule type" value="Genomic_DNA"/>
</dbReference>
<accession>A0A4Q9PAF0</accession>